<dbReference type="PANTHER" id="PTHR37817:SF1">
    <property type="entry name" value="N-ACETYLTRANSFERASE EIS"/>
    <property type="match status" value="1"/>
</dbReference>
<dbReference type="Gene3D" id="3.40.630.30">
    <property type="match status" value="2"/>
</dbReference>
<dbReference type="InterPro" id="IPR036527">
    <property type="entry name" value="SCP2_sterol-bd_dom_sf"/>
</dbReference>
<dbReference type="EMBL" id="FRAC01000021">
    <property type="protein sequence ID" value="SHK98519.1"/>
    <property type="molecule type" value="Genomic_DNA"/>
</dbReference>
<dbReference type="RefSeq" id="WP_330392633.1">
    <property type="nucleotide sequence ID" value="NZ_FRAC01000021.1"/>
</dbReference>
<protein>
    <submittedName>
        <fullName evidence="2">Predicted acetyltransferase</fullName>
    </submittedName>
</protein>
<proteinExistence type="predicted"/>
<dbReference type="SUPFAM" id="SSF55718">
    <property type="entry name" value="SCP-like"/>
    <property type="match status" value="1"/>
</dbReference>
<dbReference type="PROSITE" id="PS51186">
    <property type="entry name" value="GNAT"/>
    <property type="match status" value="1"/>
</dbReference>
<dbReference type="STRING" id="1121322.SAMN02745136_03803"/>
<dbReference type="AlphaFoldDB" id="A0A1M6WY46"/>
<dbReference type="GO" id="GO:0034069">
    <property type="term" value="F:aminoglycoside N-acetyltransferase activity"/>
    <property type="evidence" value="ECO:0007669"/>
    <property type="project" value="TreeGrafter"/>
</dbReference>
<evidence type="ECO:0000259" key="1">
    <source>
        <dbReference type="PROSITE" id="PS51186"/>
    </source>
</evidence>
<reference evidence="2 3" key="1">
    <citation type="submission" date="2016-11" db="EMBL/GenBank/DDBJ databases">
        <authorList>
            <person name="Jaros S."/>
            <person name="Januszkiewicz K."/>
            <person name="Wedrychowicz H."/>
        </authorList>
    </citation>
    <scope>NUCLEOTIDE SEQUENCE [LARGE SCALE GENOMIC DNA]</scope>
    <source>
        <strain evidence="2 3">DSM 15929</strain>
    </source>
</reference>
<dbReference type="InterPro" id="IPR000182">
    <property type="entry name" value="GNAT_dom"/>
</dbReference>
<accession>A0A1M6WY46</accession>
<dbReference type="Proteomes" id="UP000184386">
    <property type="component" value="Unassembled WGS sequence"/>
</dbReference>
<dbReference type="GO" id="GO:0030649">
    <property type="term" value="P:aminoglycoside antibiotic catabolic process"/>
    <property type="evidence" value="ECO:0007669"/>
    <property type="project" value="TreeGrafter"/>
</dbReference>
<keyword evidence="3" id="KW-1185">Reference proteome</keyword>
<keyword evidence="2" id="KW-0808">Transferase</keyword>
<dbReference type="Gene3D" id="3.30.1050.10">
    <property type="entry name" value="SCP2 sterol-binding domain"/>
    <property type="match status" value="1"/>
</dbReference>
<dbReference type="PANTHER" id="PTHR37817">
    <property type="entry name" value="N-ACETYLTRANSFERASE EIS"/>
    <property type="match status" value="1"/>
</dbReference>
<evidence type="ECO:0000313" key="2">
    <source>
        <dbReference type="EMBL" id="SHK98519.1"/>
    </source>
</evidence>
<dbReference type="SUPFAM" id="SSF55729">
    <property type="entry name" value="Acyl-CoA N-acyltransferases (Nat)"/>
    <property type="match status" value="1"/>
</dbReference>
<sequence>MKEKHIHTPLFMAVPQTCLRYAMGANVKEKHIHTPLFMAVPQTCLRYAMGANVKEKRFHTLLLMAVPQTSLQYAMGASMSRRKQLKMKKVGVEHLEQYNQLLRYVFQVTDRELHQSGWEEDEIIRAKSPVLEQADVLGWFDGDKLISQVAVYPFQVRIFNQTYDMGGLTGVGTYPEYSGQGLMHKLLCQALENMRKCKQSISYLFPYSIPYYRRKGWEIISDVITFEINDYQLPKNKRVTGEIERVTVESDQVKKAYERFALQAHGAMLRNDLAWNEYWLWDTDDLMAAIYYNEEGQPDGYVIYWISDEVFHIKDIIFINEEARIGIWNFISAHFSMISKVIGNIHTDEPLAFLLEDADIKETISPYFMARIVDVEKFVAQYPFKPDTADREWTFTLDDPLLSWNQGTFRLHITAGGKGEVIHTTEKCSDRIDIQTMTTMLLGYKRPDYLYRIGRISCSPETVDMLEDAIEQQTPYFSDYF</sequence>
<evidence type="ECO:0000313" key="3">
    <source>
        <dbReference type="Proteomes" id="UP000184386"/>
    </source>
</evidence>
<dbReference type="InterPro" id="IPR041380">
    <property type="entry name" value="Acetyltransf_17"/>
</dbReference>
<name>A0A1M6WY46_9FIRM</name>
<dbReference type="Pfam" id="PF13527">
    <property type="entry name" value="Acetyltransf_9"/>
    <property type="match status" value="1"/>
</dbReference>
<dbReference type="InterPro" id="IPR016181">
    <property type="entry name" value="Acyl_CoA_acyltransferase"/>
</dbReference>
<dbReference type="InterPro" id="IPR051554">
    <property type="entry name" value="Acetyltransferase_Eis"/>
</dbReference>
<organism evidence="2 3">
    <name type="scientific">Anaerocolumna jejuensis DSM 15929</name>
    <dbReference type="NCBI Taxonomy" id="1121322"/>
    <lineage>
        <taxon>Bacteria</taxon>
        <taxon>Bacillati</taxon>
        <taxon>Bacillota</taxon>
        <taxon>Clostridia</taxon>
        <taxon>Lachnospirales</taxon>
        <taxon>Lachnospiraceae</taxon>
        <taxon>Anaerocolumna</taxon>
    </lineage>
</organism>
<gene>
    <name evidence="2" type="ORF">SAMN02745136_03803</name>
</gene>
<dbReference type="InterPro" id="IPR025559">
    <property type="entry name" value="Eis_dom"/>
</dbReference>
<dbReference type="Pfam" id="PF13530">
    <property type="entry name" value="SCP2_2"/>
    <property type="match status" value="1"/>
</dbReference>
<feature type="domain" description="N-acetyltransferase" evidence="1">
    <location>
        <begin position="85"/>
        <end position="238"/>
    </location>
</feature>
<dbReference type="Pfam" id="PF17668">
    <property type="entry name" value="Acetyltransf_17"/>
    <property type="match status" value="1"/>
</dbReference>